<keyword evidence="2" id="KW-0808">Transferase</keyword>
<evidence type="ECO:0000256" key="3">
    <source>
        <dbReference type="ARBA" id="ARBA00022741"/>
    </source>
</evidence>
<dbReference type="Pfam" id="PF00069">
    <property type="entry name" value="Pkinase"/>
    <property type="match status" value="1"/>
</dbReference>
<dbReference type="SUPFAM" id="SSF56112">
    <property type="entry name" value="Protein kinase-like (PK-like)"/>
    <property type="match status" value="1"/>
</dbReference>
<dbReference type="GeneID" id="18881709"/>
<dbReference type="EMBL" id="JH687557">
    <property type="protein sequence ID" value="EIN04031.1"/>
    <property type="molecule type" value="Genomic_DNA"/>
</dbReference>
<dbReference type="PROSITE" id="PS50011">
    <property type="entry name" value="PROTEIN_KINASE_DOM"/>
    <property type="match status" value="1"/>
</dbReference>
<dbReference type="eggNOG" id="KOG1290">
    <property type="taxonomic scope" value="Eukaryota"/>
</dbReference>
<dbReference type="PANTHER" id="PTHR45646">
    <property type="entry name" value="SERINE/THREONINE-PROTEIN KINASE DOA-RELATED"/>
    <property type="match status" value="1"/>
</dbReference>
<dbReference type="InterPro" id="IPR051175">
    <property type="entry name" value="CLK_kinases"/>
</dbReference>
<evidence type="ECO:0000256" key="5">
    <source>
        <dbReference type="ARBA" id="ARBA00022840"/>
    </source>
</evidence>
<evidence type="ECO:0000256" key="6">
    <source>
        <dbReference type="PROSITE-ProRule" id="PRU10141"/>
    </source>
</evidence>
<dbReference type="OrthoDB" id="5979581at2759"/>
<keyword evidence="1" id="KW-0723">Serine/threonine-protein kinase</keyword>
<dbReference type="InterPro" id="IPR017441">
    <property type="entry name" value="Protein_kinase_ATP_BS"/>
</dbReference>
<dbReference type="InterPro" id="IPR008266">
    <property type="entry name" value="Tyr_kinase_AS"/>
</dbReference>
<keyword evidence="4 8" id="KW-0418">Kinase</keyword>
<dbReference type="GO" id="GO:0005524">
    <property type="term" value="F:ATP binding"/>
    <property type="evidence" value="ECO:0007669"/>
    <property type="project" value="UniProtKB-UniRule"/>
</dbReference>
<proteinExistence type="predicted"/>
<keyword evidence="5 6" id="KW-0067">ATP-binding</keyword>
<name>R7S463_PUNST</name>
<dbReference type="PROSITE" id="PS00107">
    <property type="entry name" value="PROTEIN_KINASE_ATP"/>
    <property type="match status" value="1"/>
</dbReference>
<dbReference type="HOGENOM" id="CLU_000288_81_2_1"/>
<dbReference type="SMART" id="SM00220">
    <property type="entry name" value="S_TKc"/>
    <property type="match status" value="1"/>
</dbReference>
<dbReference type="RefSeq" id="XP_007388820.1">
    <property type="nucleotide sequence ID" value="XM_007388758.1"/>
</dbReference>
<dbReference type="OMA" id="DYSKDDC"/>
<dbReference type="PANTHER" id="PTHR45646:SF11">
    <property type="entry name" value="SERINE_THREONINE-PROTEIN KINASE DOA"/>
    <property type="match status" value="1"/>
</dbReference>
<dbReference type="InterPro" id="IPR011009">
    <property type="entry name" value="Kinase-like_dom_sf"/>
</dbReference>
<feature type="binding site" evidence="6">
    <location>
        <position position="69"/>
    </location>
    <ligand>
        <name>ATP</name>
        <dbReference type="ChEBI" id="CHEBI:30616"/>
    </ligand>
</feature>
<keyword evidence="9" id="KW-1185">Reference proteome</keyword>
<keyword evidence="3 6" id="KW-0547">Nucleotide-binding</keyword>
<evidence type="ECO:0000259" key="7">
    <source>
        <dbReference type="PROSITE" id="PS50011"/>
    </source>
</evidence>
<gene>
    <name evidence="8" type="ORF">PUNSTDRAFT_146773</name>
</gene>
<sequence>MRFIPSRLNAVENAEEYIPGGFHPVAIGDIYANGRYRILHKLGIGGSSTVWMARDYAQNTPYGRLVALKVMCADVSTTAAEQMPELVVPKALRAVAGSCDFQTVDHHFLVQAGSVRTGRRLRGDLARAVAKQAAAAIRCMHLAGIVHGDLTTSNVLFRVARSVVDWTDDEVYAQLGLPRTEVVRTFDGSPPGLHAATKLVESAKLSRLADLSLVEEHVTIIDFGQSYFIRDPPKDYEPATAIHYQSPEMRFDDHIGPETDVWSLGCAIFEIRSGYPLFEPFFGSEDIMRQTVQTLGRLPDPWWNSFEERVWWFEDDGEPKDISAQKQTGVRITARKTSISEKLRSIGDVDEPPAADEGPMIERCGVKLSEEEAELLSDLLGRMLKYRPEERPTMEEVIHHRWFNL</sequence>
<evidence type="ECO:0000256" key="2">
    <source>
        <dbReference type="ARBA" id="ARBA00022679"/>
    </source>
</evidence>
<organism evidence="8 9">
    <name type="scientific">Punctularia strigosozonata (strain HHB-11173)</name>
    <name type="common">White-rot fungus</name>
    <dbReference type="NCBI Taxonomy" id="741275"/>
    <lineage>
        <taxon>Eukaryota</taxon>
        <taxon>Fungi</taxon>
        <taxon>Dikarya</taxon>
        <taxon>Basidiomycota</taxon>
        <taxon>Agaricomycotina</taxon>
        <taxon>Agaricomycetes</taxon>
        <taxon>Corticiales</taxon>
        <taxon>Punctulariaceae</taxon>
        <taxon>Punctularia</taxon>
    </lineage>
</organism>
<dbReference type="GO" id="GO:0005634">
    <property type="term" value="C:nucleus"/>
    <property type="evidence" value="ECO:0007669"/>
    <property type="project" value="TreeGrafter"/>
</dbReference>
<dbReference type="AlphaFoldDB" id="R7S463"/>
<dbReference type="PROSITE" id="PS00109">
    <property type="entry name" value="PROTEIN_KINASE_TYR"/>
    <property type="match status" value="1"/>
</dbReference>
<reference evidence="9" key="1">
    <citation type="journal article" date="2012" name="Science">
        <title>The Paleozoic origin of enzymatic lignin decomposition reconstructed from 31 fungal genomes.</title>
        <authorList>
            <person name="Floudas D."/>
            <person name="Binder M."/>
            <person name="Riley R."/>
            <person name="Barry K."/>
            <person name="Blanchette R.A."/>
            <person name="Henrissat B."/>
            <person name="Martinez A.T."/>
            <person name="Otillar R."/>
            <person name="Spatafora J.W."/>
            <person name="Yadav J.S."/>
            <person name="Aerts A."/>
            <person name="Benoit I."/>
            <person name="Boyd A."/>
            <person name="Carlson A."/>
            <person name="Copeland A."/>
            <person name="Coutinho P.M."/>
            <person name="de Vries R.P."/>
            <person name="Ferreira P."/>
            <person name="Findley K."/>
            <person name="Foster B."/>
            <person name="Gaskell J."/>
            <person name="Glotzer D."/>
            <person name="Gorecki P."/>
            <person name="Heitman J."/>
            <person name="Hesse C."/>
            <person name="Hori C."/>
            <person name="Igarashi K."/>
            <person name="Jurgens J.A."/>
            <person name="Kallen N."/>
            <person name="Kersten P."/>
            <person name="Kohler A."/>
            <person name="Kuees U."/>
            <person name="Kumar T.K.A."/>
            <person name="Kuo A."/>
            <person name="LaButti K."/>
            <person name="Larrondo L.F."/>
            <person name="Lindquist E."/>
            <person name="Ling A."/>
            <person name="Lombard V."/>
            <person name="Lucas S."/>
            <person name="Lundell T."/>
            <person name="Martin R."/>
            <person name="McLaughlin D.J."/>
            <person name="Morgenstern I."/>
            <person name="Morin E."/>
            <person name="Murat C."/>
            <person name="Nagy L.G."/>
            <person name="Nolan M."/>
            <person name="Ohm R.A."/>
            <person name="Patyshakuliyeva A."/>
            <person name="Rokas A."/>
            <person name="Ruiz-Duenas F.J."/>
            <person name="Sabat G."/>
            <person name="Salamov A."/>
            <person name="Samejima M."/>
            <person name="Schmutz J."/>
            <person name="Slot J.C."/>
            <person name="St John F."/>
            <person name="Stenlid J."/>
            <person name="Sun H."/>
            <person name="Sun S."/>
            <person name="Syed K."/>
            <person name="Tsang A."/>
            <person name="Wiebenga A."/>
            <person name="Young D."/>
            <person name="Pisabarro A."/>
            <person name="Eastwood D.C."/>
            <person name="Martin F."/>
            <person name="Cullen D."/>
            <person name="Grigoriev I.V."/>
            <person name="Hibbett D.S."/>
        </authorList>
    </citation>
    <scope>NUCLEOTIDE SEQUENCE [LARGE SCALE GENOMIC DNA]</scope>
    <source>
        <strain evidence="9">HHB-11173 SS5</strain>
    </source>
</reference>
<evidence type="ECO:0000256" key="4">
    <source>
        <dbReference type="ARBA" id="ARBA00022777"/>
    </source>
</evidence>
<dbReference type="Gene3D" id="3.30.200.20">
    <property type="entry name" value="Phosphorylase Kinase, domain 1"/>
    <property type="match status" value="1"/>
</dbReference>
<dbReference type="KEGG" id="psq:PUNSTDRAFT_146773"/>
<dbReference type="GO" id="GO:0043484">
    <property type="term" value="P:regulation of RNA splicing"/>
    <property type="evidence" value="ECO:0007669"/>
    <property type="project" value="TreeGrafter"/>
</dbReference>
<feature type="domain" description="Protein kinase" evidence="7">
    <location>
        <begin position="36"/>
        <end position="403"/>
    </location>
</feature>
<dbReference type="Proteomes" id="UP000054196">
    <property type="component" value="Unassembled WGS sequence"/>
</dbReference>
<evidence type="ECO:0000313" key="8">
    <source>
        <dbReference type="EMBL" id="EIN04031.1"/>
    </source>
</evidence>
<accession>R7S463</accession>
<dbReference type="GO" id="GO:0004674">
    <property type="term" value="F:protein serine/threonine kinase activity"/>
    <property type="evidence" value="ECO:0007669"/>
    <property type="project" value="UniProtKB-KW"/>
</dbReference>
<evidence type="ECO:0000256" key="1">
    <source>
        <dbReference type="ARBA" id="ARBA00022527"/>
    </source>
</evidence>
<protein>
    <submittedName>
        <fullName evidence="8">Kinase-like protein</fullName>
    </submittedName>
</protein>
<evidence type="ECO:0000313" key="9">
    <source>
        <dbReference type="Proteomes" id="UP000054196"/>
    </source>
</evidence>
<dbReference type="InterPro" id="IPR000719">
    <property type="entry name" value="Prot_kinase_dom"/>
</dbReference>
<dbReference type="Gene3D" id="1.10.510.10">
    <property type="entry name" value="Transferase(Phosphotransferase) domain 1"/>
    <property type="match status" value="1"/>
</dbReference>